<reference evidence="2" key="1">
    <citation type="submission" date="2021-02" db="EMBL/GenBank/DDBJ databases">
        <authorList>
            <person name="Nowell W R."/>
        </authorList>
    </citation>
    <scope>NUCLEOTIDE SEQUENCE</scope>
</reference>
<dbReference type="EMBL" id="CAJOBJ010140673">
    <property type="protein sequence ID" value="CAF4761396.1"/>
    <property type="molecule type" value="Genomic_DNA"/>
</dbReference>
<dbReference type="Proteomes" id="UP000681720">
    <property type="component" value="Unassembled WGS sequence"/>
</dbReference>
<evidence type="ECO:0000313" key="3">
    <source>
        <dbReference type="EMBL" id="CAF5002694.1"/>
    </source>
</evidence>
<gene>
    <name evidence="1" type="ORF">BYL167_LOCUS31654</name>
    <name evidence="2" type="ORF">GIL414_LOCUS45561</name>
    <name evidence="3" type="ORF">GIL414_LOCUS57346</name>
</gene>
<evidence type="ECO:0000313" key="4">
    <source>
        <dbReference type="Proteomes" id="UP000681720"/>
    </source>
</evidence>
<dbReference type="EMBL" id="CAJOBH010056326">
    <property type="protein sequence ID" value="CAF4403495.1"/>
    <property type="molecule type" value="Genomic_DNA"/>
</dbReference>
<dbReference type="Proteomes" id="UP000681967">
    <property type="component" value="Unassembled WGS sequence"/>
</dbReference>
<sequence length="80" mass="9186">QPSRTITQVTEETEIYQIPSERQHNEIKYSIHGSQPKFQPVSFLVSSNQENQQQQQQRSSGLVATVAKQAGPTYSQYQQY</sequence>
<feature type="non-terminal residue" evidence="2">
    <location>
        <position position="80"/>
    </location>
</feature>
<organism evidence="2 4">
    <name type="scientific">Rotaria magnacalcarata</name>
    <dbReference type="NCBI Taxonomy" id="392030"/>
    <lineage>
        <taxon>Eukaryota</taxon>
        <taxon>Metazoa</taxon>
        <taxon>Spiralia</taxon>
        <taxon>Gnathifera</taxon>
        <taxon>Rotifera</taxon>
        <taxon>Eurotatoria</taxon>
        <taxon>Bdelloidea</taxon>
        <taxon>Philodinida</taxon>
        <taxon>Philodinidae</taxon>
        <taxon>Rotaria</taxon>
    </lineage>
</organism>
<name>A0A8S3AYW1_9BILA</name>
<comment type="caution">
    <text evidence="2">The sequence shown here is derived from an EMBL/GenBank/DDBJ whole genome shotgun (WGS) entry which is preliminary data.</text>
</comment>
<dbReference type="EMBL" id="CAJOBJ010207991">
    <property type="protein sequence ID" value="CAF5002694.1"/>
    <property type="molecule type" value="Genomic_DNA"/>
</dbReference>
<proteinExistence type="predicted"/>
<evidence type="ECO:0000313" key="2">
    <source>
        <dbReference type="EMBL" id="CAF4761396.1"/>
    </source>
</evidence>
<accession>A0A8S3AYW1</accession>
<evidence type="ECO:0000313" key="1">
    <source>
        <dbReference type="EMBL" id="CAF4403495.1"/>
    </source>
</evidence>
<feature type="non-terminal residue" evidence="2">
    <location>
        <position position="1"/>
    </location>
</feature>
<dbReference type="AlphaFoldDB" id="A0A8S3AYW1"/>
<protein>
    <submittedName>
        <fullName evidence="2">Uncharacterized protein</fullName>
    </submittedName>
</protein>